<gene>
    <name evidence="5" type="ORF">GBAR_LOCUS11284</name>
</gene>
<dbReference type="Gene3D" id="3.40.50.880">
    <property type="match status" value="1"/>
</dbReference>
<evidence type="ECO:0000256" key="3">
    <source>
        <dbReference type="ARBA" id="ARBA00022679"/>
    </source>
</evidence>
<dbReference type="EMBL" id="CASHTH010001699">
    <property type="protein sequence ID" value="CAI8018632.1"/>
    <property type="molecule type" value="Genomic_DNA"/>
</dbReference>
<dbReference type="NCBIfam" id="NF041360">
    <property type="entry name" value="GntF_guanitoxin"/>
    <property type="match status" value="1"/>
</dbReference>
<dbReference type="PROSITE" id="PS51681">
    <property type="entry name" value="SAM_MT_NNMT_PNMT_TEMT"/>
    <property type="match status" value="1"/>
</dbReference>
<evidence type="ECO:0000313" key="5">
    <source>
        <dbReference type="EMBL" id="CAI8018632.1"/>
    </source>
</evidence>
<organism evidence="5 6">
    <name type="scientific">Geodia barretti</name>
    <name type="common">Barrett's horny sponge</name>
    <dbReference type="NCBI Taxonomy" id="519541"/>
    <lineage>
        <taxon>Eukaryota</taxon>
        <taxon>Metazoa</taxon>
        <taxon>Porifera</taxon>
        <taxon>Demospongiae</taxon>
        <taxon>Heteroscleromorpha</taxon>
        <taxon>Tetractinellida</taxon>
        <taxon>Astrophorina</taxon>
        <taxon>Geodiidae</taxon>
        <taxon>Geodia</taxon>
    </lineage>
</organism>
<dbReference type="GO" id="GO:0005829">
    <property type="term" value="C:cytosol"/>
    <property type="evidence" value="ECO:0007669"/>
    <property type="project" value="TreeGrafter"/>
</dbReference>
<dbReference type="SUPFAM" id="SSF53335">
    <property type="entry name" value="S-adenosyl-L-methionine-dependent methyltransferases"/>
    <property type="match status" value="1"/>
</dbReference>
<protein>
    <submittedName>
        <fullName evidence="5">Glutamine amidotransferase-like class 1 domain-containing protein 1</fullName>
    </submittedName>
</protein>
<dbReference type="Proteomes" id="UP001174909">
    <property type="component" value="Unassembled WGS sequence"/>
</dbReference>
<dbReference type="GO" id="GO:0032259">
    <property type="term" value="P:methylation"/>
    <property type="evidence" value="ECO:0007669"/>
    <property type="project" value="UniProtKB-KW"/>
</dbReference>
<keyword evidence="2" id="KW-0489">Methyltransferase</keyword>
<evidence type="ECO:0000256" key="2">
    <source>
        <dbReference type="ARBA" id="ARBA00022603"/>
    </source>
</evidence>
<dbReference type="PANTHER" id="PTHR10867:SF17">
    <property type="entry name" value="NICOTINAMIDE N-METHYLTRANSFERASE"/>
    <property type="match status" value="1"/>
</dbReference>
<dbReference type="InterPro" id="IPR000940">
    <property type="entry name" value="NNMT_TEMT_trans"/>
</dbReference>
<name>A0AA35RY85_GEOBA</name>
<comment type="caution">
    <text evidence="5">The sequence shown here is derived from an EMBL/GenBank/DDBJ whole genome shotgun (WGS) entry which is preliminary data.</text>
</comment>
<keyword evidence="4" id="KW-0949">S-adenosyl-L-methionine</keyword>
<evidence type="ECO:0000256" key="4">
    <source>
        <dbReference type="ARBA" id="ARBA00022691"/>
    </source>
</evidence>
<proteinExistence type="inferred from homology"/>
<keyword evidence="3" id="KW-0808">Transferase</keyword>
<dbReference type="PANTHER" id="PTHR10867">
    <property type="entry name" value="NNMT/PNMT/TEMT FAMILY MEMBER"/>
    <property type="match status" value="1"/>
</dbReference>
<dbReference type="SUPFAM" id="SSF52317">
    <property type="entry name" value="Class I glutamine amidotransferase-like"/>
    <property type="match status" value="1"/>
</dbReference>
<dbReference type="InterPro" id="IPR029062">
    <property type="entry name" value="Class_I_gatase-like"/>
</dbReference>
<dbReference type="InterPro" id="IPR029063">
    <property type="entry name" value="SAM-dependent_MTases_sf"/>
</dbReference>
<dbReference type="Gene3D" id="3.40.50.150">
    <property type="entry name" value="Vaccinia Virus protein VP39"/>
    <property type="match status" value="1"/>
</dbReference>
<reference evidence="5" key="1">
    <citation type="submission" date="2023-03" db="EMBL/GenBank/DDBJ databases">
        <authorList>
            <person name="Steffen K."/>
            <person name="Cardenas P."/>
        </authorList>
    </citation>
    <scope>NUCLEOTIDE SEQUENCE</scope>
</reference>
<keyword evidence="5" id="KW-0315">Glutamine amidotransferase</keyword>
<keyword evidence="6" id="KW-1185">Reference proteome</keyword>
<dbReference type="Pfam" id="PF01234">
    <property type="entry name" value="NNMT_PNMT_TEMT"/>
    <property type="match status" value="1"/>
</dbReference>
<comment type="similarity">
    <text evidence="1">Belongs to the class I-like SAM-binding methyltransferase superfamily. NNMT/PNMT/TEMT family.</text>
</comment>
<dbReference type="AlphaFoldDB" id="A0AA35RY85"/>
<dbReference type="InterPro" id="IPR053384">
    <property type="entry name" value="SAM-dep_methyltransferase"/>
</dbReference>
<dbReference type="CDD" id="cd02440">
    <property type="entry name" value="AdoMet_MTases"/>
    <property type="match status" value="1"/>
</dbReference>
<sequence>MAYRGEKPACLLVCSSHPKGVSAQSFIHAFTLTSSTFNIYLATPDGKTIDFVDVNEGNRQWLAEFKSKPISKPHLLENMDGTQFLALVIPSCPGALYDLASSPFMAGILKTFMAEKSSKWGEVHVVVDSHVVTGQNEQSTLTAVQNLILISNASALIAGEDIHAQFDPEEYFGMYRQGFSAYAPGLPEFFLKQFHTAFSSLSSGSLSVLDYGSGPSILGAISAAPVAKEIVLSDFVENNRIAVEKWLAGDSKAFDWTSYFKYVINDLEGLGSEKVKEREELIRNKVKAVVACDVNKHPPIEEEYCREYDVVMCCLVLQCATQSKAEFEAGMKRLATLVKPGGLFLFVGVIRTAEVGFYVVANKRFRSYGVSHEMAKETMEKAGFSDIKQESIPAKNDDKSVQAYFFMQGKKM</sequence>
<evidence type="ECO:0000313" key="6">
    <source>
        <dbReference type="Proteomes" id="UP001174909"/>
    </source>
</evidence>
<dbReference type="GO" id="GO:0008170">
    <property type="term" value="F:N-methyltransferase activity"/>
    <property type="evidence" value="ECO:0007669"/>
    <property type="project" value="TreeGrafter"/>
</dbReference>
<evidence type="ECO:0000256" key="1">
    <source>
        <dbReference type="ARBA" id="ARBA00007996"/>
    </source>
</evidence>
<accession>A0AA35RY85</accession>